<comment type="caution">
    <text evidence="3">The sequence shown here is derived from an EMBL/GenBank/DDBJ whole genome shotgun (WGS) entry which is preliminary data.</text>
</comment>
<evidence type="ECO:0000256" key="2">
    <source>
        <dbReference type="HAMAP-Rule" id="MF_00048"/>
    </source>
</evidence>
<dbReference type="InterPro" id="IPR003509">
    <property type="entry name" value="UPF0102_YraN-like"/>
</dbReference>
<dbReference type="InterPro" id="IPR011335">
    <property type="entry name" value="Restrct_endonuc-II-like"/>
</dbReference>
<dbReference type="Proteomes" id="UP001597365">
    <property type="component" value="Unassembled WGS sequence"/>
</dbReference>
<reference evidence="4" key="1">
    <citation type="journal article" date="2019" name="Int. J. Syst. Evol. Microbiol.">
        <title>The Global Catalogue of Microorganisms (GCM) 10K type strain sequencing project: providing services to taxonomists for standard genome sequencing and annotation.</title>
        <authorList>
            <consortium name="The Broad Institute Genomics Platform"/>
            <consortium name="The Broad Institute Genome Sequencing Center for Infectious Disease"/>
            <person name="Wu L."/>
            <person name="Ma J."/>
        </authorList>
    </citation>
    <scope>NUCLEOTIDE SEQUENCE [LARGE SCALE GENOMIC DNA]</scope>
    <source>
        <strain evidence="4">CGMCC 4.7455</strain>
    </source>
</reference>
<dbReference type="PANTHER" id="PTHR34039:SF1">
    <property type="entry name" value="UPF0102 PROTEIN YRAN"/>
    <property type="match status" value="1"/>
</dbReference>
<dbReference type="Gene3D" id="3.40.1350.10">
    <property type="match status" value="1"/>
</dbReference>
<evidence type="ECO:0000313" key="4">
    <source>
        <dbReference type="Proteomes" id="UP001597365"/>
    </source>
</evidence>
<name>A0ABW4PQE2_9ACTN</name>
<dbReference type="HAMAP" id="MF_00048">
    <property type="entry name" value="UPF0102"/>
    <property type="match status" value="1"/>
</dbReference>
<dbReference type="CDD" id="cd20736">
    <property type="entry name" value="PoNe_Nuclease"/>
    <property type="match status" value="1"/>
</dbReference>
<keyword evidence="4" id="KW-1185">Reference proteome</keyword>
<accession>A0ABW4PQE2</accession>
<dbReference type="EMBL" id="JBHUFU010000015">
    <property type="protein sequence ID" value="MFD1832387.1"/>
    <property type="molecule type" value="Genomic_DNA"/>
</dbReference>
<dbReference type="RefSeq" id="WP_380903243.1">
    <property type="nucleotide sequence ID" value="NZ_JBHUFU010000015.1"/>
</dbReference>
<comment type="similarity">
    <text evidence="1 2">Belongs to the UPF0102 family.</text>
</comment>
<proteinExistence type="inferred from homology"/>
<protein>
    <recommendedName>
        <fullName evidence="2">UPF0102 protein ACFSJS_22460</fullName>
    </recommendedName>
</protein>
<dbReference type="PANTHER" id="PTHR34039">
    <property type="entry name" value="UPF0102 PROTEIN YRAN"/>
    <property type="match status" value="1"/>
</dbReference>
<dbReference type="Pfam" id="PF02021">
    <property type="entry name" value="UPF0102"/>
    <property type="match status" value="1"/>
</dbReference>
<evidence type="ECO:0000256" key="1">
    <source>
        <dbReference type="ARBA" id="ARBA00006738"/>
    </source>
</evidence>
<sequence length="150" mass="16209">MSGNDAGNGNGRNDNGRYGGNVRYGGGRAGNALGRYGEDLAARRLREAGMVVLDRNWRCRDGEIDIVARDADALVVCEVKTRRTGPYGHPAAAISPSRAARLRRLASHWLTQRWLARYGRLPAGGVRIDLVGIVLPDRGAPQVQHLKGVA</sequence>
<dbReference type="SUPFAM" id="SSF52980">
    <property type="entry name" value="Restriction endonuclease-like"/>
    <property type="match status" value="1"/>
</dbReference>
<dbReference type="NCBIfam" id="NF009154">
    <property type="entry name" value="PRK12497.3-3"/>
    <property type="match status" value="1"/>
</dbReference>
<dbReference type="InterPro" id="IPR011856">
    <property type="entry name" value="tRNA_endonuc-like_dom_sf"/>
</dbReference>
<gene>
    <name evidence="3" type="ORF">ACFSJS_22460</name>
</gene>
<evidence type="ECO:0000313" key="3">
    <source>
        <dbReference type="EMBL" id="MFD1832387.1"/>
    </source>
</evidence>
<organism evidence="3 4">
    <name type="scientific">Streptomyces desertarenae</name>
    <dbReference type="NCBI Taxonomy" id="2666184"/>
    <lineage>
        <taxon>Bacteria</taxon>
        <taxon>Bacillati</taxon>
        <taxon>Actinomycetota</taxon>
        <taxon>Actinomycetes</taxon>
        <taxon>Kitasatosporales</taxon>
        <taxon>Streptomycetaceae</taxon>
        <taxon>Streptomyces</taxon>
    </lineage>
</organism>